<protein>
    <submittedName>
        <fullName evidence="1">Uncharacterized protein</fullName>
    </submittedName>
</protein>
<dbReference type="RefSeq" id="WP_150065429.1">
    <property type="nucleotide sequence ID" value="NZ_JBEPDJ010000011.1"/>
</dbReference>
<reference evidence="1 2" key="1">
    <citation type="submission" date="2019-09" db="EMBL/GenBank/DDBJ databases">
        <title>Draft genome sequence of the thermophilic Saccharopolyspora hirsuta VKM Ac-666T.</title>
        <authorList>
            <person name="Lobastova T.G."/>
            <person name="Fokina V."/>
            <person name="Bragin E.Y."/>
            <person name="Shtratnikova V.Y."/>
            <person name="Starodumova I.P."/>
            <person name="Tarlachkov S.V."/>
            <person name="Donova M.V."/>
        </authorList>
    </citation>
    <scope>NUCLEOTIDE SEQUENCE [LARGE SCALE GENOMIC DNA]</scope>
    <source>
        <strain evidence="1 2">VKM Ac-666</strain>
    </source>
</reference>
<dbReference type="AlphaFoldDB" id="A0A5M7C4G3"/>
<gene>
    <name evidence="1" type="ORF">F1721_05575</name>
</gene>
<accession>A0A5M7C4G3</accession>
<dbReference type="Proteomes" id="UP000323946">
    <property type="component" value="Unassembled WGS sequence"/>
</dbReference>
<comment type="caution">
    <text evidence="1">The sequence shown here is derived from an EMBL/GenBank/DDBJ whole genome shotgun (WGS) entry which is preliminary data.</text>
</comment>
<dbReference type="OrthoDB" id="3699494at2"/>
<evidence type="ECO:0000313" key="1">
    <source>
        <dbReference type="EMBL" id="KAA5837266.1"/>
    </source>
</evidence>
<keyword evidence="2" id="KW-1185">Reference proteome</keyword>
<organism evidence="1 2">
    <name type="scientific">Saccharopolyspora hirsuta</name>
    <dbReference type="NCBI Taxonomy" id="1837"/>
    <lineage>
        <taxon>Bacteria</taxon>
        <taxon>Bacillati</taxon>
        <taxon>Actinomycetota</taxon>
        <taxon>Actinomycetes</taxon>
        <taxon>Pseudonocardiales</taxon>
        <taxon>Pseudonocardiaceae</taxon>
        <taxon>Saccharopolyspora</taxon>
    </lineage>
</organism>
<sequence length="82" mass="8860">MTWTVEAFRVSDEGLEWDLDLGGAGRADLESALGIDKLDVPGSVPITEAQAKVLLRVIANIDPGMYLGGSGELRYFLTEYAD</sequence>
<proteinExistence type="predicted"/>
<evidence type="ECO:0000313" key="2">
    <source>
        <dbReference type="Proteomes" id="UP000323946"/>
    </source>
</evidence>
<name>A0A5M7C4G3_SACHI</name>
<dbReference type="EMBL" id="VWPH01000002">
    <property type="protein sequence ID" value="KAA5837266.1"/>
    <property type="molecule type" value="Genomic_DNA"/>
</dbReference>